<comment type="subcellular location">
    <subcellularLocation>
        <location evidence="2 13">Cell membrane</location>
        <topology evidence="2 13">Lipid-anchor</topology>
        <orientation evidence="2 13">Cytoplasmic side</orientation>
    </subcellularLocation>
</comment>
<accession>A0AA85KNQ8</accession>
<keyword evidence="10 13" id="KW-0119">Carbohydrate metabolism</keyword>
<feature type="compositionally biased region" description="Acidic residues" evidence="14">
    <location>
        <begin position="768"/>
        <end position="780"/>
    </location>
</feature>
<evidence type="ECO:0000256" key="14">
    <source>
        <dbReference type="SAM" id="MobiDB-lite"/>
    </source>
</evidence>
<evidence type="ECO:0000256" key="13">
    <source>
        <dbReference type="RuleBase" id="RU364123"/>
    </source>
</evidence>
<keyword evidence="17" id="KW-1185">Reference proteome</keyword>
<evidence type="ECO:0000256" key="7">
    <source>
        <dbReference type="ARBA" id="ARBA00022600"/>
    </source>
</evidence>
<proteinExistence type="inferred from homology"/>
<dbReference type="Proteomes" id="UP000050795">
    <property type="component" value="Unassembled WGS sequence"/>
</dbReference>
<keyword evidence="6" id="KW-0597">Phosphoprotein</keyword>
<evidence type="ECO:0000256" key="9">
    <source>
        <dbReference type="ARBA" id="ARBA00023136"/>
    </source>
</evidence>
<evidence type="ECO:0000313" key="17">
    <source>
        <dbReference type="Proteomes" id="UP000050795"/>
    </source>
</evidence>
<evidence type="ECO:0000256" key="8">
    <source>
        <dbReference type="ARBA" id="ARBA00022860"/>
    </source>
</evidence>
<evidence type="ECO:0000256" key="10">
    <source>
        <dbReference type="ARBA" id="ARBA00023277"/>
    </source>
</evidence>
<evidence type="ECO:0000259" key="15">
    <source>
        <dbReference type="Pfam" id="PF00723"/>
    </source>
</evidence>
<dbReference type="Gene3D" id="1.50.10.10">
    <property type="match status" value="1"/>
</dbReference>
<dbReference type="FunFam" id="1.50.10.10:FF:000004">
    <property type="entry name" value="Phosphorylase b kinase regulatory subunit"/>
    <property type="match status" value="1"/>
</dbReference>
<evidence type="ECO:0000256" key="1">
    <source>
        <dbReference type="ARBA" id="ARBA00002837"/>
    </source>
</evidence>
<feature type="compositionally biased region" description="Polar residues" evidence="14">
    <location>
        <begin position="811"/>
        <end position="820"/>
    </location>
</feature>
<evidence type="ECO:0000259" key="16">
    <source>
        <dbReference type="Pfam" id="PF19292"/>
    </source>
</evidence>
<feature type="compositionally biased region" description="Polar residues" evidence="14">
    <location>
        <begin position="843"/>
        <end position="877"/>
    </location>
</feature>
<protein>
    <recommendedName>
        <fullName evidence="13">Phosphorylase b kinase regulatory subunit</fullName>
    </recommendedName>
</protein>
<feature type="domain" description="Phosphorylase b kinase regulatory subunit alpha/beta C-terminal" evidence="16">
    <location>
        <begin position="1173"/>
        <end position="1303"/>
    </location>
</feature>
<organism evidence="17 19">
    <name type="scientific">Trichobilharzia regenti</name>
    <name type="common">Nasal bird schistosome</name>
    <dbReference type="NCBI Taxonomy" id="157069"/>
    <lineage>
        <taxon>Eukaryota</taxon>
        <taxon>Metazoa</taxon>
        <taxon>Spiralia</taxon>
        <taxon>Lophotrochozoa</taxon>
        <taxon>Platyhelminthes</taxon>
        <taxon>Trematoda</taxon>
        <taxon>Digenea</taxon>
        <taxon>Strigeidida</taxon>
        <taxon>Schistosomatoidea</taxon>
        <taxon>Schistosomatidae</taxon>
        <taxon>Trichobilharzia</taxon>
    </lineage>
</organism>
<sequence>MDKKKLDFYFSLLESSVLCYQHPITGLIPSSPNSTHAWVRDNAYASLSIWGLSLAYRKLPDVDEDRCRSYELEKCAVKLMRGILICYMKQSNKVELLKKTQNPLHSLHAKFDSTSYKTVVGDSEWGHLQIDAISLFLLILAQMTAAGLRIIWTLEEVAFIQNLVFCIEHAYRIPDYGIWERGDKTNHGLPELNTTSVGMAKAALEALTDLDLFGADGSYQSTIRVSLDECEQCNIAIKSMLPRESNSKETDAGLLSILTYPGFAVTDDELIECTRSAIIRKLLGRYGCRRFLRDGYRTAREDVNRLYYEPWELRMFDGIECEWPMFFAWLVIDASFREDFDDADRYMQMLQEVVIPECAHSQTSKSSSRSTSRRASEIAPQIPNRTCYFVPESYSVPIQSIEAEIAHPHTQTRVPVGALPHIWGQSLYILASIIYEGLLLPGEIDPLGRHMVAEPKPDLSVQVALVAEDNDIKHQLMEYQVDVQTFEEISDEAGINIYPAKILGQLYKHLGACEKLSLSGRSTGEVGIFSTSQFYRLGDETLAFLPQFFDHQALYLNLDVEFLLDCFRTCIGYLKHAWTSPGRPLLLFPIYRRYFRSGRTSMPPALSAAIKKMATGYMNGTRVTVGTLKNFEETSCLRQIDFSESAQALLQRAREMNTGQSLRRRLASSIRPDGLTPYGSDENSLNVLSMSGGTGYGGGGGGNTADYPSPVFTGASSPVISEQDSFERHSMRRKSMALAHAVSLDLFNRDTVEWTNDSQAEANNWPSEIDDSTDVQTDDDGENCRLLPAKNEDLTSNASRLALKRIINPENSPSIASTLNRPEHEQPTIKYSQDRQQSQQQQLDVNYTPTSQQYQRSSPSCLSSDQITPTNSPPHSGTHSRRTSDGKSSLCGGSSGIEYTDWLNSSTPEQLVKRLRCTDNLAEQVELLGRLHQLQGLDWNTGIDPTQPATVRSLLKEVYERATQTTSWFLLRYTAGLLGKRADSLAKSLADILVLQKQVTVGLPPEPREKVIDAPLSPDQLCELIQEACGEDSLMTILTQEILIYLSMFARTQPQQLANILRLRIGLIIQMMAAELARGMGLTVEDSLYALFSMRPIDNKRLLHNLLSGEDIRMVKTNRNNARKSTHLSPIKSSASSTITNQDTTMQSTLETISGSVRKKSVSNRQHIMTSRKQSIAAAGMTIEEATAAAAAGDDASQSDLRNLWSRRRKIDGALNRVPPGFYKRVYTILSHVQGLGIGDQVLSHNLTKEMTIGEHKFALAVERVCTMVSTPEYRQLIIEAIHVLGSLMMYDIDNSLYLDCIVKVEDIIEKANHLFLIDQMKYGANATLCCAKSGVTDASSSTTAAATTGRRQSHLMCHGMHNICQHFYDTPPAGKFGTMSYMVRGVSQLLTCNKCWSPEKRLAISCNVQ</sequence>
<dbReference type="InterPro" id="IPR008928">
    <property type="entry name" value="6-hairpin_glycosidase_sf"/>
</dbReference>
<evidence type="ECO:0000256" key="2">
    <source>
        <dbReference type="ARBA" id="ARBA00004342"/>
    </source>
</evidence>
<evidence type="ECO:0000256" key="12">
    <source>
        <dbReference type="ARBA" id="ARBA00023289"/>
    </source>
</evidence>
<evidence type="ECO:0000256" key="4">
    <source>
        <dbReference type="ARBA" id="ARBA00007128"/>
    </source>
</evidence>
<dbReference type="InterPro" id="IPR008734">
    <property type="entry name" value="PHK_A/B_su"/>
</dbReference>
<keyword evidence="11 13" id="KW-0449">Lipoprotein</keyword>
<feature type="region of interest" description="Disordered" evidence="14">
    <location>
        <begin position="759"/>
        <end position="780"/>
    </location>
</feature>
<dbReference type="InterPro" id="IPR011613">
    <property type="entry name" value="GH15-like"/>
</dbReference>
<keyword evidence="8 13" id="KW-0112">Calmodulin-binding</keyword>
<evidence type="ECO:0000313" key="18">
    <source>
        <dbReference type="WBParaSite" id="TREG1_95540.1"/>
    </source>
</evidence>
<dbReference type="GO" id="GO:0005516">
    <property type="term" value="F:calmodulin binding"/>
    <property type="evidence" value="ECO:0007669"/>
    <property type="project" value="UniProtKB-KW"/>
</dbReference>
<evidence type="ECO:0000256" key="5">
    <source>
        <dbReference type="ARBA" id="ARBA00022475"/>
    </source>
</evidence>
<comment type="similarity">
    <text evidence="4 13">Belongs to the phosphorylase b kinase regulatory chain family.</text>
</comment>
<comment type="function">
    <text evidence="1">Phosphorylase b kinase catalyzes the phosphorylation of serine in certain substrates, including troponin I. The alpha chain may bind calmodulin.</text>
</comment>
<dbReference type="WBParaSite" id="TREG1_95540.1">
    <property type="protein sequence ID" value="TREG1_95540.1"/>
    <property type="gene ID" value="TREG1_95540"/>
</dbReference>
<reference evidence="18 19" key="2">
    <citation type="submission" date="2023-11" db="UniProtKB">
        <authorList>
            <consortium name="WormBaseParasite"/>
        </authorList>
    </citation>
    <scope>IDENTIFICATION</scope>
</reference>
<dbReference type="WBParaSite" id="TREG1_95540.6">
    <property type="protein sequence ID" value="TREG1_95540.6"/>
    <property type="gene ID" value="TREG1_95540"/>
</dbReference>
<dbReference type="SUPFAM" id="SSF48208">
    <property type="entry name" value="Six-hairpin glycosidases"/>
    <property type="match status" value="1"/>
</dbReference>
<dbReference type="Pfam" id="PF00723">
    <property type="entry name" value="Glyco_hydro_15"/>
    <property type="match status" value="1"/>
</dbReference>
<dbReference type="Pfam" id="PF19292">
    <property type="entry name" value="KPBB_C"/>
    <property type="match status" value="1"/>
</dbReference>
<dbReference type="GO" id="GO:0005886">
    <property type="term" value="C:plasma membrane"/>
    <property type="evidence" value="ECO:0007669"/>
    <property type="project" value="UniProtKB-SubCell"/>
</dbReference>
<comment type="pathway">
    <text evidence="3 13">Glycan biosynthesis; glycogen metabolism.</text>
</comment>
<keyword evidence="9 13" id="KW-0472">Membrane</keyword>
<keyword evidence="12 13" id="KW-0636">Prenylation</keyword>
<keyword evidence="5 13" id="KW-1003">Cell membrane</keyword>
<name>A0AA85KNQ8_TRIRE</name>
<dbReference type="InterPro" id="IPR012341">
    <property type="entry name" value="6hp_glycosidase-like_sf"/>
</dbReference>
<evidence type="ECO:0000256" key="11">
    <source>
        <dbReference type="ARBA" id="ARBA00023288"/>
    </source>
</evidence>
<reference evidence="17" key="1">
    <citation type="submission" date="2022-06" db="EMBL/GenBank/DDBJ databases">
        <authorList>
            <person name="Berger JAMES D."/>
            <person name="Berger JAMES D."/>
        </authorList>
    </citation>
    <scope>NUCLEOTIDE SEQUENCE [LARGE SCALE GENOMIC DNA]</scope>
</reference>
<dbReference type="PANTHER" id="PTHR10749">
    <property type="entry name" value="PHOSPHORYLASE B KINASE REGULATORY SUBUNIT"/>
    <property type="match status" value="1"/>
</dbReference>
<dbReference type="PANTHER" id="PTHR10749:SF7">
    <property type="entry name" value="PHOSPHORYLASE B KINASE REGULATORY SUBUNIT ALPHA-RELATED"/>
    <property type="match status" value="1"/>
</dbReference>
<evidence type="ECO:0000256" key="6">
    <source>
        <dbReference type="ARBA" id="ARBA00022553"/>
    </source>
</evidence>
<evidence type="ECO:0000313" key="19">
    <source>
        <dbReference type="WBParaSite" id="TREG1_95540.6"/>
    </source>
</evidence>
<keyword evidence="7 13" id="KW-0321">Glycogen metabolism</keyword>
<dbReference type="GO" id="GO:0005964">
    <property type="term" value="C:phosphorylase kinase complex"/>
    <property type="evidence" value="ECO:0007669"/>
    <property type="project" value="TreeGrafter"/>
</dbReference>
<feature type="domain" description="GH15-like" evidence="15">
    <location>
        <begin position="4"/>
        <end position="1066"/>
    </location>
</feature>
<feature type="region of interest" description="Disordered" evidence="14">
    <location>
        <begin position="811"/>
        <end position="890"/>
    </location>
</feature>
<evidence type="ECO:0000256" key="3">
    <source>
        <dbReference type="ARBA" id="ARBA00005131"/>
    </source>
</evidence>
<dbReference type="InterPro" id="IPR045583">
    <property type="entry name" value="KPBA/B_C"/>
</dbReference>
<dbReference type="GO" id="GO:0005977">
    <property type="term" value="P:glycogen metabolic process"/>
    <property type="evidence" value="ECO:0007669"/>
    <property type="project" value="UniProtKB-KW"/>
</dbReference>